<proteinExistence type="predicted"/>
<evidence type="ECO:0000259" key="2">
    <source>
        <dbReference type="Pfam" id="PF02754"/>
    </source>
</evidence>
<accession>A0A445MQU2</accession>
<dbReference type="InterPro" id="IPR004017">
    <property type="entry name" value="Cys_rich_dom"/>
</dbReference>
<protein>
    <submittedName>
        <fullName evidence="3">CoB--CoM heterodisulfide reductase</fullName>
        <ecNumber evidence="3">1.8.98.1</ecNumber>
    </submittedName>
</protein>
<reference evidence="3" key="1">
    <citation type="submission" date="2018-01" db="EMBL/GenBank/DDBJ databases">
        <authorList>
            <person name="Regsiter A."/>
            <person name="William W."/>
        </authorList>
    </citation>
    <scope>NUCLEOTIDE SEQUENCE</scope>
    <source>
        <strain evidence="3">TRIP AH-1</strain>
    </source>
</reference>
<sequence length="285" mass="32221">MEHKIRMKLSYFPGCSLATSAKENNWSLIEICRKIGLKLIELEDWNCCGSSSAHSLNSRLALNLASRILSLAPPERPLLVACPSCNMRLRHAQHYLKENASARDEYQRLCGRPFDPYLKIMHFFELFDQIKLSDFCGKENHALNGLRFVPYYGCMLTRPPSMRREKNYYGLMENVLSSVGASPVQWSCASRCCGTFLSAAKPDFVAELVNNIVRSAHNAAAECIVTACAMCHLNLEIRCNMKDRIPVFHFSELLSLVLGSGFPKGWSSRHIVDPMPILKARELFL</sequence>
<evidence type="ECO:0000313" key="3">
    <source>
        <dbReference type="EMBL" id="SPD71821.1"/>
    </source>
</evidence>
<feature type="domain" description="Cysteine-rich" evidence="2">
    <location>
        <begin position="151"/>
        <end position="235"/>
    </location>
</feature>
<feature type="domain" description="Cysteine-rich" evidence="2">
    <location>
        <begin position="10"/>
        <end position="90"/>
    </location>
</feature>
<dbReference type="Gene3D" id="1.20.1050.140">
    <property type="match status" value="1"/>
</dbReference>
<organism evidence="3">
    <name type="scientific">uncultured Desulfobacterium sp</name>
    <dbReference type="NCBI Taxonomy" id="201089"/>
    <lineage>
        <taxon>Bacteria</taxon>
        <taxon>Pseudomonadati</taxon>
        <taxon>Thermodesulfobacteriota</taxon>
        <taxon>Desulfobacteria</taxon>
        <taxon>Desulfobacterales</taxon>
        <taxon>Desulfobacteriaceae</taxon>
        <taxon>Desulfobacterium</taxon>
        <taxon>environmental samples</taxon>
    </lineage>
</organism>
<keyword evidence="1 3" id="KW-0560">Oxidoreductase</keyword>
<dbReference type="EC" id="1.8.98.1" evidence="3"/>
<dbReference type="PANTHER" id="PTHR42947:SF1">
    <property type="entry name" value="COB--COM HETERODISULFIDE REDUCTASE SUBUNIT B 1"/>
    <property type="match status" value="1"/>
</dbReference>
<dbReference type="InterPro" id="IPR051278">
    <property type="entry name" value="HdrB/HdrD_reductase"/>
</dbReference>
<dbReference type="EMBL" id="OJIN01000008">
    <property type="protein sequence ID" value="SPD71821.1"/>
    <property type="molecule type" value="Genomic_DNA"/>
</dbReference>
<evidence type="ECO:0000256" key="1">
    <source>
        <dbReference type="ARBA" id="ARBA00023002"/>
    </source>
</evidence>
<dbReference type="AlphaFoldDB" id="A0A445MQU2"/>
<name>A0A445MQU2_9BACT</name>
<dbReference type="PANTHER" id="PTHR42947">
    <property type="entry name" value="COB--COM HETERODISULFIDE REDUCTASE SUBUNIT B 1"/>
    <property type="match status" value="1"/>
</dbReference>
<dbReference type="Pfam" id="PF02754">
    <property type="entry name" value="CCG"/>
    <property type="match status" value="2"/>
</dbReference>
<gene>
    <name evidence="3" type="ORF">PITCH_A1050021</name>
</gene>
<dbReference type="GO" id="GO:0051912">
    <property type="term" value="F:CoB--CoM heterodisulfide reductase activity"/>
    <property type="evidence" value="ECO:0007669"/>
    <property type="project" value="UniProtKB-EC"/>
</dbReference>